<feature type="region of interest" description="Disordered" evidence="6">
    <location>
        <begin position="1"/>
        <end position="29"/>
    </location>
</feature>
<feature type="compositionally biased region" description="Basic and acidic residues" evidence="6">
    <location>
        <begin position="1"/>
        <end position="14"/>
    </location>
</feature>
<evidence type="ECO:0000256" key="1">
    <source>
        <dbReference type="ARBA" id="ARBA00001974"/>
    </source>
</evidence>
<dbReference type="OrthoDB" id="415825at2759"/>
<keyword evidence="9" id="KW-1185">Reference proteome</keyword>
<dbReference type="GO" id="GO:0008762">
    <property type="term" value="F:UDP-N-acetylmuramate dehydrogenase activity"/>
    <property type="evidence" value="ECO:0007669"/>
    <property type="project" value="UniProtKB-EC"/>
</dbReference>
<evidence type="ECO:0000259" key="7">
    <source>
        <dbReference type="PROSITE" id="PS51387"/>
    </source>
</evidence>
<keyword evidence="5 8" id="KW-0560">Oxidoreductase</keyword>
<evidence type="ECO:0000256" key="5">
    <source>
        <dbReference type="ARBA" id="ARBA00023002"/>
    </source>
</evidence>
<dbReference type="PROSITE" id="PS51387">
    <property type="entry name" value="FAD_PCMH"/>
    <property type="match status" value="1"/>
</dbReference>
<sequence length="222" mass="24156">MDQRRRDSHEEGEGIRPPPPPPSQTPAPPHILIREAADPAAFAEAVWGRVFNRRRDGARVPRAVARASSAAEVRAAAALAARLGCRVSVRSGGHSWAAWSVRHDAVLVDLGALRHLAWEDDNGGGVVACSPSTTGEELNAFLATRGRMFAGGHCPDVGLGGFLLQGGMGWNCKVRKEKERETCLAQRMPWNYMTISLTSLCHVELGLGLRVDRWHRRRDGGC</sequence>
<proteinExistence type="inferred from homology"/>
<evidence type="ECO:0000256" key="6">
    <source>
        <dbReference type="SAM" id="MobiDB-lite"/>
    </source>
</evidence>
<comment type="cofactor">
    <cofactor evidence="1">
        <name>FAD</name>
        <dbReference type="ChEBI" id="CHEBI:57692"/>
    </cofactor>
</comment>
<dbReference type="PANTHER" id="PTHR42973:SF39">
    <property type="entry name" value="FAD-BINDING PCMH-TYPE DOMAIN-CONTAINING PROTEIN"/>
    <property type="match status" value="1"/>
</dbReference>
<organism evidence="8">
    <name type="scientific">Rosellinia necatrix</name>
    <name type="common">White root-rot fungus</name>
    <dbReference type="NCBI Taxonomy" id="77044"/>
    <lineage>
        <taxon>Eukaryota</taxon>
        <taxon>Fungi</taxon>
        <taxon>Dikarya</taxon>
        <taxon>Ascomycota</taxon>
        <taxon>Pezizomycotina</taxon>
        <taxon>Sordariomycetes</taxon>
        <taxon>Xylariomycetidae</taxon>
        <taxon>Xylariales</taxon>
        <taxon>Xylariaceae</taxon>
        <taxon>Rosellinia</taxon>
    </lineage>
</organism>
<comment type="similarity">
    <text evidence="2">Belongs to the oxygen-dependent FAD-linked oxidoreductase family.</text>
</comment>
<evidence type="ECO:0000256" key="2">
    <source>
        <dbReference type="ARBA" id="ARBA00005466"/>
    </source>
</evidence>
<feature type="domain" description="FAD-binding PCMH-type" evidence="7">
    <location>
        <begin position="57"/>
        <end position="222"/>
    </location>
</feature>
<feature type="compositionally biased region" description="Pro residues" evidence="6">
    <location>
        <begin position="16"/>
        <end position="29"/>
    </location>
</feature>
<dbReference type="InterPro" id="IPR050416">
    <property type="entry name" value="FAD-linked_Oxidoreductase"/>
</dbReference>
<evidence type="ECO:0000256" key="4">
    <source>
        <dbReference type="ARBA" id="ARBA00022827"/>
    </source>
</evidence>
<dbReference type="PANTHER" id="PTHR42973">
    <property type="entry name" value="BINDING OXIDOREDUCTASE, PUTATIVE (AFU_ORTHOLOGUE AFUA_1G17690)-RELATED"/>
    <property type="match status" value="1"/>
</dbReference>
<name>A0A1S8A903_ROSNE</name>
<keyword evidence="4" id="KW-0274">FAD</keyword>
<dbReference type="EC" id="1.3.1.98" evidence="8"/>
<dbReference type="InterPro" id="IPR016166">
    <property type="entry name" value="FAD-bd_PCMH"/>
</dbReference>
<dbReference type="InterPro" id="IPR006094">
    <property type="entry name" value="Oxid_FAD_bind_N"/>
</dbReference>
<dbReference type="Proteomes" id="UP000054516">
    <property type="component" value="Unassembled WGS sequence"/>
</dbReference>
<dbReference type="Pfam" id="PF01565">
    <property type="entry name" value="FAD_binding_4"/>
    <property type="match status" value="1"/>
</dbReference>
<protein>
    <submittedName>
        <fullName evidence="8">Putative fad binding domain protein</fullName>
        <ecNumber evidence="8">1.3.1.98</ecNumber>
    </submittedName>
</protein>
<dbReference type="STRING" id="77044.A0A1S8A903"/>
<accession>A0A1S8A903</accession>
<evidence type="ECO:0000313" key="8">
    <source>
        <dbReference type="EMBL" id="GAW26405.1"/>
    </source>
</evidence>
<keyword evidence="3" id="KW-0285">Flavoprotein</keyword>
<dbReference type="AlphaFoldDB" id="A0A1S8A903"/>
<dbReference type="Gene3D" id="3.30.465.10">
    <property type="match status" value="1"/>
</dbReference>
<gene>
    <name evidence="8" type="ORF">SAMD00023353_3001120</name>
</gene>
<dbReference type="SUPFAM" id="SSF56176">
    <property type="entry name" value="FAD-binding/transporter-associated domain-like"/>
    <property type="match status" value="1"/>
</dbReference>
<dbReference type="InterPro" id="IPR036318">
    <property type="entry name" value="FAD-bd_PCMH-like_sf"/>
</dbReference>
<reference evidence="8" key="1">
    <citation type="submission" date="2016-03" db="EMBL/GenBank/DDBJ databases">
        <title>Draft genome sequence of Rosellinia necatrix.</title>
        <authorList>
            <person name="Kanematsu S."/>
        </authorList>
    </citation>
    <scope>NUCLEOTIDE SEQUENCE [LARGE SCALE GENOMIC DNA]</scope>
    <source>
        <strain evidence="8">W97</strain>
    </source>
</reference>
<dbReference type="EMBL" id="DF977475">
    <property type="protein sequence ID" value="GAW26405.1"/>
    <property type="molecule type" value="Genomic_DNA"/>
</dbReference>
<evidence type="ECO:0000256" key="3">
    <source>
        <dbReference type="ARBA" id="ARBA00022630"/>
    </source>
</evidence>
<evidence type="ECO:0000313" key="9">
    <source>
        <dbReference type="Proteomes" id="UP000054516"/>
    </source>
</evidence>
<dbReference type="InterPro" id="IPR016169">
    <property type="entry name" value="FAD-bd_PCMH_sub2"/>
</dbReference>
<dbReference type="GO" id="GO:0071949">
    <property type="term" value="F:FAD binding"/>
    <property type="evidence" value="ECO:0007669"/>
    <property type="project" value="InterPro"/>
</dbReference>